<name>A0A1H7LZB8_9FLAO</name>
<dbReference type="STRING" id="228957.SAMN04488008_102675"/>
<protein>
    <submittedName>
        <fullName evidence="1">Uncharacterized protein</fullName>
    </submittedName>
</protein>
<dbReference type="EMBL" id="FNZN01000002">
    <property type="protein sequence ID" value="SEL04326.1"/>
    <property type="molecule type" value="Genomic_DNA"/>
</dbReference>
<evidence type="ECO:0000313" key="2">
    <source>
        <dbReference type="Proteomes" id="UP000198990"/>
    </source>
</evidence>
<accession>A0A1H7LZB8</accession>
<reference evidence="2" key="1">
    <citation type="submission" date="2016-10" db="EMBL/GenBank/DDBJ databases">
        <authorList>
            <person name="Varghese N."/>
            <person name="Submissions S."/>
        </authorList>
    </citation>
    <scope>NUCLEOTIDE SEQUENCE [LARGE SCALE GENOMIC DNA]</scope>
    <source>
        <strain evidence="2">DSM 16471</strain>
    </source>
</reference>
<keyword evidence="2" id="KW-1185">Reference proteome</keyword>
<evidence type="ECO:0000313" key="1">
    <source>
        <dbReference type="EMBL" id="SEL04326.1"/>
    </source>
</evidence>
<organism evidence="1 2">
    <name type="scientific">Maribacter orientalis</name>
    <dbReference type="NCBI Taxonomy" id="228957"/>
    <lineage>
        <taxon>Bacteria</taxon>
        <taxon>Pseudomonadati</taxon>
        <taxon>Bacteroidota</taxon>
        <taxon>Flavobacteriia</taxon>
        <taxon>Flavobacteriales</taxon>
        <taxon>Flavobacteriaceae</taxon>
        <taxon>Maribacter</taxon>
    </lineage>
</organism>
<proteinExistence type="predicted"/>
<sequence length="92" mass="10539">MTKIAIYLNYIKAKKLHYSQTITSETKELVNFATKKKMTYTMVTFVLVPNYDLIKTIVSQLGDIILSEPPALRKYIEEKFSGLVSEVTMDIS</sequence>
<dbReference type="Proteomes" id="UP000198990">
    <property type="component" value="Unassembled WGS sequence"/>
</dbReference>
<gene>
    <name evidence="1" type="ORF">SAMN04488008_102675</name>
</gene>
<dbReference type="RefSeq" id="WP_091621758.1">
    <property type="nucleotide sequence ID" value="NZ_FNZN01000002.1"/>
</dbReference>
<dbReference type="OrthoDB" id="43316at2"/>
<dbReference type="AlphaFoldDB" id="A0A1H7LZB8"/>